<keyword evidence="3" id="KW-0963">Cytoplasm</keyword>
<dbReference type="SMART" id="SM00698">
    <property type="entry name" value="MORN"/>
    <property type="match status" value="9"/>
</dbReference>
<protein>
    <submittedName>
        <fullName evidence="10">Uncharacterized protein</fullName>
    </submittedName>
</protein>
<keyword evidence="7" id="KW-0206">Cytoskeleton</keyword>
<organism evidence="10">
    <name type="scientific">Pyramimonas obovata</name>
    <dbReference type="NCBI Taxonomy" id="1411642"/>
    <lineage>
        <taxon>Eukaryota</taxon>
        <taxon>Viridiplantae</taxon>
        <taxon>Chlorophyta</taxon>
        <taxon>Pyramimonadophyceae</taxon>
        <taxon>Pyramimonadales</taxon>
        <taxon>Pyramimonadaceae</taxon>
        <taxon>Pyramimonas</taxon>
        <taxon>Pyramimonas incertae sedis</taxon>
    </lineage>
</organism>
<gene>
    <name evidence="10" type="ORF">POBO1169_LOCUS1889</name>
</gene>
<dbReference type="AlphaFoldDB" id="A0A7S0QT02"/>
<evidence type="ECO:0000256" key="1">
    <source>
        <dbReference type="ARBA" id="ARBA00004230"/>
    </source>
</evidence>
<dbReference type="GO" id="GO:0005930">
    <property type="term" value="C:axoneme"/>
    <property type="evidence" value="ECO:0007669"/>
    <property type="project" value="UniProtKB-SubCell"/>
</dbReference>
<keyword evidence="5" id="KW-0282">Flagellum</keyword>
<dbReference type="InterPro" id="IPR003409">
    <property type="entry name" value="MORN"/>
</dbReference>
<sequence>MAKLVNRVPITNEIALDPQLSSIVIIHYVGETDEIGMPNGDGIAYFKGGHKYEGEFSGGLMDGVGVYEWVDGITYQGQFTKGLLEPSGKYYWPKECATYEGAVSNGKKHGQGKLSFTNSDVVYEGVWEQGCRHGDGKLTYNREGTEYYEGEWRWGYKEGFGKMVYASGNVYEGDWRQDEKNGQGRMHWAKTNIVYEGRWDKGLPNGTGEQTWLGGAHNTSQNDTTQYQMMNRYKGNFVNGKREGEGTFFYATGARYQGQWRDNMKHGAGMFTFEDGTIFEGDFVEDKPFKQGEAENGQPTTIQTPQMPVQLDILDIYAEELAPEVTVVAVSHLLLRFNTEFKTIYRHYASLRTPGVPPGTKSYMLTFYQFWRMARDCRMTTKDLTIAQINLILGQVIKAPEGKEALEVGPHNPETRLMFREFVEALVRIAQSLYHGLVSLERRFHRLITTHILPNVSKMEVDPFMAEMEGVDMQGVIEQHLPVLQTLYNHAACTVPSNNCCTTDTISCREFVAFMQELEIAGTELLSLSDCLSAVLSSIFPHDRAEAQQDEETDNDYHALDSELIFSEFLECITRCAVRFYGMMRENEELYDRMECGRRLHPDTITGDFECFLLDYVFPNAHHNSILVELYEQRSPPEEPEEEEQFDGEESEEEEV</sequence>
<name>A0A7S0QT02_9CHLO</name>
<proteinExistence type="predicted"/>
<dbReference type="GO" id="GO:0031514">
    <property type="term" value="C:motile cilium"/>
    <property type="evidence" value="ECO:0007669"/>
    <property type="project" value="UniProtKB-SubCell"/>
</dbReference>
<feature type="region of interest" description="Disordered" evidence="9">
    <location>
        <begin position="632"/>
        <end position="656"/>
    </location>
</feature>
<evidence type="ECO:0000256" key="2">
    <source>
        <dbReference type="ARBA" id="ARBA00004430"/>
    </source>
</evidence>
<comment type="subcellular location">
    <subcellularLocation>
        <location evidence="1">Cell projection</location>
        <location evidence="1">Cilium</location>
        <location evidence="1">Flagellum</location>
    </subcellularLocation>
    <subcellularLocation>
        <location evidence="2">Cytoplasm</location>
        <location evidence="2">Cytoskeleton</location>
        <location evidence="2">Cilium axoneme</location>
    </subcellularLocation>
</comment>
<dbReference type="GO" id="GO:0016020">
    <property type="term" value="C:membrane"/>
    <property type="evidence" value="ECO:0007669"/>
    <property type="project" value="UniProtKB-ARBA"/>
</dbReference>
<dbReference type="Gene3D" id="2.20.110.10">
    <property type="entry name" value="Histone H3 K4-specific methyltransferase SET7/9 N-terminal domain"/>
    <property type="match status" value="4"/>
</dbReference>
<evidence type="ECO:0000256" key="4">
    <source>
        <dbReference type="ARBA" id="ARBA00022737"/>
    </source>
</evidence>
<evidence type="ECO:0000313" key="10">
    <source>
        <dbReference type="EMBL" id="CAD8651230.1"/>
    </source>
</evidence>
<dbReference type="PANTHER" id="PTHR46613">
    <property type="entry name" value="RADIAL SPOKE HEAD 10 HOMOLOG B-RELATED"/>
    <property type="match status" value="1"/>
</dbReference>
<evidence type="ECO:0000256" key="6">
    <source>
        <dbReference type="ARBA" id="ARBA00023069"/>
    </source>
</evidence>
<evidence type="ECO:0000256" key="7">
    <source>
        <dbReference type="ARBA" id="ARBA00023212"/>
    </source>
</evidence>
<accession>A0A7S0QT02</accession>
<keyword evidence="6" id="KW-0969">Cilium</keyword>
<evidence type="ECO:0000256" key="9">
    <source>
        <dbReference type="SAM" id="MobiDB-lite"/>
    </source>
</evidence>
<evidence type="ECO:0000256" key="3">
    <source>
        <dbReference type="ARBA" id="ARBA00022490"/>
    </source>
</evidence>
<dbReference type="EMBL" id="HBFA01003751">
    <property type="protein sequence ID" value="CAD8651230.1"/>
    <property type="molecule type" value="Transcribed_RNA"/>
</dbReference>
<keyword evidence="8" id="KW-0966">Cell projection</keyword>
<evidence type="ECO:0000256" key="8">
    <source>
        <dbReference type="ARBA" id="ARBA00023273"/>
    </source>
</evidence>
<dbReference type="PANTHER" id="PTHR46613:SF1">
    <property type="entry name" value="RADIAL SPOKE HEAD 10 HOMOLOG B-RELATED"/>
    <property type="match status" value="1"/>
</dbReference>
<dbReference type="Pfam" id="PF02493">
    <property type="entry name" value="MORN"/>
    <property type="match status" value="9"/>
</dbReference>
<evidence type="ECO:0000256" key="5">
    <source>
        <dbReference type="ARBA" id="ARBA00022846"/>
    </source>
</evidence>
<feature type="compositionally biased region" description="Acidic residues" evidence="9">
    <location>
        <begin position="638"/>
        <end position="656"/>
    </location>
</feature>
<reference evidence="10" key="1">
    <citation type="submission" date="2021-01" db="EMBL/GenBank/DDBJ databases">
        <authorList>
            <person name="Corre E."/>
            <person name="Pelletier E."/>
            <person name="Niang G."/>
            <person name="Scheremetjew M."/>
            <person name="Finn R."/>
            <person name="Kale V."/>
            <person name="Holt S."/>
            <person name="Cochrane G."/>
            <person name="Meng A."/>
            <person name="Brown T."/>
            <person name="Cohen L."/>
        </authorList>
    </citation>
    <scope>NUCLEOTIDE SEQUENCE</scope>
    <source>
        <strain evidence="10">CCMP722</strain>
    </source>
</reference>
<dbReference type="SUPFAM" id="SSF82185">
    <property type="entry name" value="Histone H3 K4-specific methyltransferase SET7/9 N-terminal domain"/>
    <property type="match status" value="3"/>
</dbReference>
<keyword evidence="4" id="KW-0677">Repeat</keyword>